<dbReference type="AlphaFoldDB" id="A0A6G7PTK1"/>
<sequence length="95" mass="11084">MGEDVHKDKMEVIFRLKELSVALLKALHERRLKELNQLMEARNRVLEEVRAMRDLPPEAVPLLREILIIERASERLAREIKKQLLETATAPPSLH</sequence>
<accession>A0A6G7PTK1</accession>
<proteinExistence type="predicted"/>
<dbReference type="RefSeq" id="WP_166031231.1">
    <property type="nucleotide sequence ID" value="NZ_CP048877.1"/>
</dbReference>
<protein>
    <submittedName>
        <fullName evidence="1">Uncharacterized protein</fullName>
    </submittedName>
</protein>
<dbReference type="Proteomes" id="UP000502179">
    <property type="component" value="Chromosome"/>
</dbReference>
<keyword evidence="2" id="KW-1185">Reference proteome</keyword>
<evidence type="ECO:0000313" key="1">
    <source>
        <dbReference type="EMBL" id="QIJ71009.1"/>
    </source>
</evidence>
<name>A0A6G7PTK1_9BACT</name>
<organism evidence="1 2">
    <name type="scientific">Thermosulfuriphilus ammonigenes</name>
    <dbReference type="NCBI Taxonomy" id="1936021"/>
    <lineage>
        <taxon>Bacteria</taxon>
        <taxon>Pseudomonadati</taxon>
        <taxon>Thermodesulfobacteriota</taxon>
        <taxon>Thermodesulfobacteria</taxon>
        <taxon>Thermodesulfobacteriales</taxon>
        <taxon>Thermodesulfobacteriaceae</taxon>
        <taxon>Thermosulfuriphilus</taxon>
    </lineage>
</organism>
<evidence type="ECO:0000313" key="2">
    <source>
        <dbReference type="Proteomes" id="UP000502179"/>
    </source>
</evidence>
<reference evidence="1 2" key="1">
    <citation type="submission" date="2020-02" db="EMBL/GenBank/DDBJ databases">
        <title>Genome analysis of Thermosulfuriphilus ammonigenes ST65T, an anaerobic thermophilic chemolithoautotrophic bacterium isolated from a deep-sea hydrothermal vent.</title>
        <authorList>
            <person name="Slobodkina G."/>
            <person name="Allioux M."/>
            <person name="Merkel A."/>
            <person name="Alain K."/>
            <person name="Jebbar M."/>
            <person name="Slobodkin A."/>
        </authorList>
    </citation>
    <scope>NUCLEOTIDE SEQUENCE [LARGE SCALE GENOMIC DNA]</scope>
    <source>
        <strain evidence="1 2">ST65</strain>
    </source>
</reference>
<dbReference type="EMBL" id="CP048877">
    <property type="protein sequence ID" value="QIJ71009.1"/>
    <property type="molecule type" value="Genomic_DNA"/>
</dbReference>
<gene>
    <name evidence="1" type="ORF">G4V39_01400</name>
</gene>
<dbReference type="KEGG" id="tav:G4V39_01400"/>